<evidence type="ECO:0000256" key="1">
    <source>
        <dbReference type="SAM" id="Phobius"/>
    </source>
</evidence>
<sequence>MSLKEMMDAAEHSPEPRRRRRWLACGPLVLLLALVVVGGIILFNKGKHLVNPIVEGCRADTADGVVDLTLEQMQNASTIAAVATSRNLPERAVTISLATAMQESRLRNLQGGDRDSLGLFQQRPSQGWGTPAQIVDPVYATNKFLDKLVKIPGYAQLPLTEAAQDVQKSGYPDAYAQHEPDATVLSGALSGRVASGLDCTVDGVGTATGTGELTAAVTKEFGKVAAPTVVAAAPSADAASPGASGRRVVDVALRGARQTQHGWAVAEWAVAHAKSLHLASVGYAGQVWRASASDKGWQADPGTPANGPVRIEVAVAAASGVEASHSA</sequence>
<keyword evidence="4" id="KW-1185">Reference proteome</keyword>
<dbReference type="Proteomes" id="UP001596174">
    <property type="component" value="Unassembled WGS sequence"/>
</dbReference>
<keyword evidence="1" id="KW-0472">Membrane</keyword>
<keyword evidence="1" id="KW-1133">Transmembrane helix</keyword>
<dbReference type="EMBL" id="JBHSQJ010000058">
    <property type="protein sequence ID" value="MFC5908472.1"/>
    <property type="molecule type" value="Genomic_DNA"/>
</dbReference>
<feature type="transmembrane region" description="Helical" evidence="1">
    <location>
        <begin position="21"/>
        <end position="43"/>
    </location>
</feature>
<reference evidence="4" key="1">
    <citation type="journal article" date="2019" name="Int. J. Syst. Evol. Microbiol.">
        <title>The Global Catalogue of Microorganisms (GCM) 10K type strain sequencing project: providing services to taxonomists for standard genome sequencing and annotation.</title>
        <authorList>
            <consortium name="The Broad Institute Genomics Platform"/>
            <consortium name="The Broad Institute Genome Sequencing Center for Infectious Disease"/>
            <person name="Wu L."/>
            <person name="Ma J."/>
        </authorList>
    </citation>
    <scope>NUCLEOTIDE SEQUENCE [LARGE SCALE GENOMIC DNA]</scope>
    <source>
        <strain evidence="4">JCM 4816</strain>
    </source>
</reference>
<proteinExistence type="predicted"/>
<organism evidence="3 4">
    <name type="scientific">Streptacidiphilus monticola</name>
    <dbReference type="NCBI Taxonomy" id="2161674"/>
    <lineage>
        <taxon>Bacteria</taxon>
        <taxon>Bacillati</taxon>
        <taxon>Actinomycetota</taxon>
        <taxon>Actinomycetes</taxon>
        <taxon>Kitasatosporales</taxon>
        <taxon>Streptomycetaceae</taxon>
        <taxon>Streptacidiphilus</taxon>
    </lineage>
</organism>
<evidence type="ECO:0000313" key="4">
    <source>
        <dbReference type="Proteomes" id="UP001596174"/>
    </source>
</evidence>
<evidence type="ECO:0000313" key="3">
    <source>
        <dbReference type="EMBL" id="MFC5908472.1"/>
    </source>
</evidence>
<accession>A0ABW1G2R5</accession>
<dbReference type="Pfam" id="PF26571">
    <property type="entry name" value="VldE"/>
    <property type="match status" value="1"/>
</dbReference>
<name>A0ABW1G2R5_9ACTN</name>
<feature type="domain" description="ARB-07466-like C-terminal" evidence="2">
    <location>
        <begin position="214"/>
        <end position="299"/>
    </location>
</feature>
<gene>
    <name evidence="3" type="ORF">ACFP3V_14775</name>
</gene>
<keyword evidence="1" id="KW-0812">Transmembrane</keyword>
<dbReference type="RefSeq" id="WP_380583469.1">
    <property type="nucleotide sequence ID" value="NZ_JBHSQJ010000058.1"/>
</dbReference>
<comment type="caution">
    <text evidence="3">The sequence shown here is derived from an EMBL/GenBank/DDBJ whole genome shotgun (WGS) entry which is preliminary data.</text>
</comment>
<evidence type="ECO:0000259" key="2">
    <source>
        <dbReference type="Pfam" id="PF26571"/>
    </source>
</evidence>
<dbReference type="InterPro" id="IPR058593">
    <property type="entry name" value="ARB_07466-like_C"/>
</dbReference>
<protein>
    <recommendedName>
        <fullName evidence="2">ARB-07466-like C-terminal domain-containing protein</fullName>
    </recommendedName>
</protein>